<dbReference type="InterPro" id="IPR003439">
    <property type="entry name" value="ABC_transporter-like_ATP-bd"/>
</dbReference>
<organism evidence="6 7">
    <name type="scientific">Pseudooceanicola nitratireducens</name>
    <dbReference type="NCBI Taxonomy" id="517719"/>
    <lineage>
        <taxon>Bacteria</taxon>
        <taxon>Pseudomonadati</taxon>
        <taxon>Pseudomonadota</taxon>
        <taxon>Alphaproteobacteria</taxon>
        <taxon>Rhodobacterales</taxon>
        <taxon>Paracoccaceae</taxon>
        <taxon>Pseudooceanicola</taxon>
    </lineage>
</organism>
<comment type="similarity">
    <text evidence="1">Belongs to the ABC transporter superfamily.</text>
</comment>
<protein>
    <submittedName>
        <fullName evidence="6">NitT/TauT family transport system ATP-binding protein</fullName>
    </submittedName>
</protein>
<dbReference type="STRING" id="517719.SAMN05421762_1293"/>
<dbReference type="Gene3D" id="3.40.50.300">
    <property type="entry name" value="P-loop containing nucleotide triphosphate hydrolases"/>
    <property type="match status" value="1"/>
</dbReference>
<evidence type="ECO:0000313" key="7">
    <source>
        <dbReference type="Proteomes" id="UP000231644"/>
    </source>
</evidence>
<dbReference type="PROSITE" id="PS50893">
    <property type="entry name" value="ABC_TRANSPORTER_2"/>
    <property type="match status" value="1"/>
</dbReference>
<dbReference type="GO" id="GO:0016887">
    <property type="term" value="F:ATP hydrolysis activity"/>
    <property type="evidence" value="ECO:0007669"/>
    <property type="project" value="InterPro"/>
</dbReference>
<dbReference type="SUPFAM" id="SSF52540">
    <property type="entry name" value="P-loop containing nucleoside triphosphate hydrolases"/>
    <property type="match status" value="1"/>
</dbReference>
<evidence type="ECO:0000259" key="5">
    <source>
        <dbReference type="PROSITE" id="PS50893"/>
    </source>
</evidence>
<keyword evidence="4 6" id="KW-0067">ATP-binding</keyword>
<dbReference type="GO" id="GO:0005524">
    <property type="term" value="F:ATP binding"/>
    <property type="evidence" value="ECO:0007669"/>
    <property type="project" value="UniProtKB-KW"/>
</dbReference>
<gene>
    <name evidence="6" type="ORF">SAMN05421762_1293</name>
</gene>
<evidence type="ECO:0000256" key="3">
    <source>
        <dbReference type="ARBA" id="ARBA00022741"/>
    </source>
</evidence>
<name>A0A1I1K0W4_9RHOB</name>
<dbReference type="SMART" id="SM00382">
    <property type="entry name" value="AAA"/>
    <property type="match status" value="1"/>
</dbReference>
<keyword evidence="3" id="KW-0547">Nucleotide-binding</keyword>
<dbReference type="RefSeq" id="WP_093452548.1">
    <property type="nucleotide sequence ID" value="NZ_FNZG01000003.1"/>
</dbReference>
<keyword evidence="2" id="KW-0813">Transport</keyword>
<reference evidence="6 7" key="1">
    <citation type="submission" date="2016-10" db="EMBL/GenBank/DDBJ databases">
        <authorList>
            <person name="de Groot N.N."/>
        </authorList>
    </citation>
    <scope>NUCLEOTIDE SEQUENCE [LARGE SCALE GENOMIC DNA]</scope>
    <source>
        <strain evidence="6 7">DSM 29619</strain>
    </source>
</reference>
<dbReference type="AlphaFoldDB" id="A0A1I1K0W4"/>
<dbReference type="InterPro" id="IPR003593">
    <property type="entry name" value="AAA+_ATPase"/>
</dbReference>
<evidence type="ECO:0000256" key="1">
    <source>
        <dbReference type="ARBA" id="ARBA00005417"/>
    </source>
</evidence>
<feature type="domain" description="ABC transporter" evidence="5">
    <location>
        <begin position="6"/>
        <end position="206"/>
    </location>
</feature>
<dbReference type="InterPro" id="IPR017871">
    <property type="entry name" value="ABC_transporter-like_CS"/>
</dbReference>
<evidence type="ECO:0000256" key="4">
    <source>
        <dbReference type="ARBA" id="ARBA00022840"/>
    </source>
</evidence>
<keyword evidence="7" id="KW-1185">Reference proteome</keyword>
<dbReference type="PANTHER" id="PTHR42788:SF19">
    <property type="entry name" value="ALIPHATIC SULFONATES IMPORT ATP-BINDING PROTEIN SSUB 2"/>
    <property type="match status" value="1"/>
</dbReference>
<dbReference type="Proteomes" id="UP000231644">
    <property type="component" value="Unassembled WGS sequence"/>
</dbReference>
<dbReference type="InterPro" id="IPR027417">
    <property type="entry name" value="P-loop_NTPase"/>
</dbReference>
<dbReference type="InterPro" id="IPR050166">
    <property type="entry name" value="ABC_transporter_ATP-bind"/>
</dbReference>
<dbReference type="PROSITE" id="PS00211">
    <property type="entry name" value="ABC_TRANSPORTER_1"/>
    <property type="match status" value="1"/>
</dbReference>
<proteinExistence type="inferred from homology"/>
<dbReference type="OrthoDB" id="9802264at2"/>
<dbReference type="PANTHER" id="PTHR42788">
    <property type="entry name" value="TAURINE IMPORT ATP-BINDING PROTEIN-RELATED"/>
    <property type="match status" value="1"/>
</dbReference>
<evidence type="ECO:0000313" key="6">
    <source>
        <dbReference type="EMBL" id="SFC54579.1"/>
    </source>
</evidence>
<dbReference type="EMBL" id="FOLX01000001">
    <property type="protein sequence ID" value="SFC54579.1"/>
    <property type="molecule type" value="Genomic_DNA"/>
</dbReference>
<sequence length="206" mass="21877">MSPPPDLILDLASVHAGGVPILGALSFAVRAGETLALTGPSGIGKSTLLRVVAGLHRGYRGSVTGPATQGRIAMVFQDPNLLPWRSARDNLTLTTRCTPDQAAHWLGAVGLGDKPDHMPRQLSLGQQRRLALARAFAAGPRLLLLDEPFVSLDPGLADEMMALFEDLRATHPVTTLLVTHDPREADRLADRILRLQGSPARLAGAA</sequence>
<dbReference type="Pfam" id="PF00005">
    <property type="entry name" value="ABC_tran"/>
    <property type="match status" value="1"/>
</dbReference>
<evidence type="ECO:0000256" key="2">
    <source>
        <dbReference type="ARBA" id="ARBA00022448"/>
    </source>
</evidence>
<accession>A0A1I1K0W4</accession>